<sequence length="69" mass="7345">MMIKVERGAPTPEELAAVVALVQARAAAAESAEDRSRPARGAWSDPARTVPGAHRRPGPDTWRTSAWPG</sequence>
<protein>
    <submittedName>
        <fullName evidence="2">Acyl-CoA carboxylase epsilon subunit</fullName>
    </submittedName>
</protein>
<organism evidence="2 3">
    <name type="scientific">Actinacidiphila guanduensis</name>
    <dbReference type="NCBI Taxonomy" id="310781"/>
    <lineage>
        <taxon>Bacteria</taxon>
        <taxon>Bacillati</taxon>
        <taxon>Actinomycetota</taxon>
        <taxon>Actinomycetes</taxon>
        <taxon>Kitasatosporales</taxon>
        <taxon>Streptomycetaceae</taxon>
        <taxon>Actinacidiphila</taxon>
    </lineage>
</organism>
<dbReference type="InterPro" id="IPR032716">
    <property type="entry name" value="ACC_epsilon"/>
</dbReference>
<evidence type="ECO:0000313" key="2">
    <source>
        <dbReference type="EMBL" id="SDN32871.1"/>
    </source>
</evidence>
<keyword evidence="3" id="KW-1185">Reference proteome</keyword>
<evidence type="ECO:0000313" key="3">
    <source>
        <dbReference type="Proteomes" id="UP000199341"/>
    </source>
</evidence>
<feature type="region of interest" description="Disordered" evidence="1">
    <location>
        <begin position="30"/>
        <end position="69"/>
    </location>
</feature>
<dbReference type="STRING" id="310781.SAMN05216259_103545"/>
<dbReference type="GO" id="GO:0004658">
    <property type="term" value="F:propionyl-CoA carboxylase activity"/>
    <property type="evidence" value="ECO:0007669"/>
    <property type="project" value="InterPro"/>
</dbReference>
<dbReference type="AlphaFoldDB" id="A0A1H0AHN9"/>
<evidence type="ECO:0000256" key="1">
    <source>
        <dbReference type="SAM" id="MobiDB-lite"/>
    </source>
</evidence>
<name>A0A1H0AHN9_9ACTN</name>
<dbReference type="Pfam" id="PF13822">
    <property type="entry name" value="ACC_epsilon"/>
    <property type="match status" value="1"/>
</dbReference>
<reference evidence="2 3" key="1">
    <citation type="submission" date="2016-10" db="EMBL/GenBank/DDBJ databases">
        <authorList>
            <person name="de Groot N.N."/>
        </authorList>
    </citation>
    <scope>NUCLEOTIDE SEQUENCE [LARGE SCALE GENOMIC DNA]</scope>
    <source>
        <strain evidence="2 3">CGMCC 4.2022</strain>
    </source>
</reference>
<dbReference type="Proteomes" id="UP000199341">
    <property type="component" value="Unassembled WGS sequence"/>
</dbReference>
<proteinExistence type="predicted"/>
<dbReference type="EMBL" id="FNIE01000003">
    <property type="protein sequence ID" value="SDN32871.1"/>
    <property type="molecule type" value="Genomic_DNA"/>
</dbReference>
<gene>
    <name evidence="2" type="ORF">SAMN05216259_103545</name>
</gene>
<dbReference type="GO" id="GO:0003989">
    <property type="term" value="F:acetyl-CoA carboxylase activity"/>
    <property type="evidence" value="ECO:0007669"/>
    <property type="project" value="InterPro"/>
</dbReference>
<accession>A0A1H0AHN9</accession>